<feature type="region of interest" description="Disordered" evidence="1">
    <location>
        <begin position="642"/>
        <end position="751"/>
    </location>
</feature>
<dbReference type="GO" id="GO:0140445">
    <property type="term" value="C:chromosome, telomeric repeat region"/>
    <property type="evidence" value="ECO:0007669"/>
    <property type="project" value="TreeGrafter"/>
</dbReference>
<dbReference type="PANTHER" id="PTHR22928:SF3">
    <property type="entry name" value="TELOMERE-ASSOCIATED PROTEIN RIF1"/>
    <property type="match status" value="1"/>
</dbReference>
<evidence type="ECO:0000256" key="1">
    <source>
        <dbReference type="SAM" id="MobiDB-lite"/>
    </source>
</evidence>
<accession>A0A8B7YDY7</accession>
<feature type="compositionally biased region" description="Basic residues" evidence="1">
    <location>
        <begin position="256"/>
        <end position="276"/>
    </location>
</feature>
<feature type="compositionally biased region" description="Low complexity" evidence="1">
    <location>
        <begin position="779"/>
        <end position="791"/>
    </location>
</feature>
<dbReference type="CDD" id="cd14267">
    <property type="entry name" value="Rif1_CTD_C-II_like"/>
    <property type="match status" value="1"/>
</dbReference>
<sequence length="1076" mass="116468">MDKESQSKQGSNLSLNKDGETSVSASQTDHGSDGRSATVRRVSGKKHLTAKQKLTKSHTTTEENANMNLSDSYAADESIVEDSKEPKSKTDKRGSHTLGPGEGAQADCQVKKKRGRPRKAKPAVLSPVEETPVCLDVEDKVKSIESNCSSKRSGTELSKEEQQEAQMCEEPQRGPPADTSEDTALEPQNVEKNADLKQSQEGQDLVSSSSIPNSQDQQLNSSDDLFESCPKDIPDGGMLKTMQMSSKSEEPPASKRTIKRTRRLSRSKLGLGKRKCRNWEGEEDSEEDNIPLAKIRHCYLDVDSQTSDSEVDFPKKKLERANNENPRIIEDQDEVELEDTKREQLTCVNSRSEKTSVGKSPKLSPKTSPKAAFAKKILRRARKSPLFTKASPAKIVSNAKTTAKISPVATRLRTSKHLSSLSASVPSKLRRRPRKVLKAGQEKHDHSKPSIKFGFEEKLEKAVTDNILGEMFPGETGDLWEDLSPIAGLSTSLPLPDSKSLLSPSPVSFIEEDIQEKDIGLNNEVALLLSGIAPPGTREEMRLGTASKLPDLDSETAGNEELLSSSLLVSEKILDPKEGMEYSKAPSTSSQSILLPVSSETYTGDSTEKQEDSAAEGATPPASECLTSSVEAAALPKSPVIPLKFAPSCHSSPNVSSAAKAKPADQGSPSGSIPSMYSPAGSPSGGILKRRDSASPSPSNKSRRVSFAEPISEQSPVKQFAVELLPSEPAEDKTSKSQRITHPPSPLVTTTPSRVVSLHSKFITTPSRRSSSGGFGAKSRISPSGRRISPGTARWKAKQHGFVTPSTGRKTKPIRQSSQNTEGTPLTQQNSLDNSIDSDYDNQESVFPDLADCSTPVERVLPQLTSSMWSRGLGQLVRARNILTVGHLCSLSPTEIRSLPIRSPKISNLRKVMTNFQRLQSAKSGAPLVDSKKKEELPGEDEAKGRGAETKATEGRKEVGESAADKADRQALAVSSELSTSRAASSEKEEPHPKQGTKRKHDELEESSSGLAEGEQLPKQARIMDKLADLVGELATENLAELPSDRLFLAHQHVNNMMESIMAALKVKVKSPSLSS</sequence>
<dbReference type="KEGG" id="aplc:110979362"/>
<organism evidence="2 3">
    <name type="scientific">Acanthaster planci</name>
    <name type="common">Crown-of-thorns starfish</name>
    <dbReference type="NCBI Taxonomy" id="133434"/>
    <lineage>
        <taxon>Eukaryota</taxon>
        <taxon>Metazoa</taxon>
        <taxon>Echinodermata</taxon>
        <taxon>Eleutherozoa</taxon>
        <taxon>Asterozoa</taxon>
        <taxon>Asteroidea</taxon>
        <taxon>Valvatacea</taxon>
        <taxon>Valvatida</taxon>
        <taxon>Acanthasteridae</taxon>
        <taxon>Acanthaster</taxon>
    </lineage>
</organism>
<feature type="compositionally biased region" description="Basic and acidic residues" evidence="1">
    <location>
        <begin position="81"/>
        <end position="94"/>
    </location>
</feature>
<dbReference type="GO" id="GO:0005634">
    <property type="term" value="C:nucleus"/>
    <property type="evidence" value="ECO:0007669"/>
    <property type="project" value="TreeGrafter"/>
</dbReference>
<dbReference type="GeneID" id="110979362"/>
<feature type="compositionally biased region" description="Basic and acidic residues" evidence="1">
    <location>
        <begin position="153"/>
        <end position="162"/>
    </location>
</feature>
<feature type="compositionally biased region" description="Low complexity" evidence="1">
    <location>
        <begin position="975"/>
        <end position="984"/>
    </location>
</feature>
<feature type="region of interest" description="Disordered" evidence="1">
    <location>
        <begin position="305"/>
        <end position="371"/>
    </location>
</feature>
<feature type="region of interest" description="Disordered" evidence="1">
    <location>
        <begin position="579"/>
        <end position="625"/>
    </location>
</feature>
<dbReference type="RefSeq" id="XP_022090787.1">
    <property type="nucleotide sequence ID" value="XM_022235095.1"/>
</dbReference>
<proteinExistence type="predicted"/>
<feature type="compositionally biased region" description="Basic residues" evidence="1">
    <location>
        <begin position="428"/>
        <end position="437"/>
    </location>
</feature>
<feature type="region of interest" description="Disordered" evidence="1">
    <location>
        <begin position="1"/>
        <end position="287"/>
    </location>
</feature>
<dbReference type="GO" id="GO:0000723">
    <property type="term" value="P:telomere maintenance"/>
    <property type="evidence" value="ECO:0007669"/>
    <property type="project" value="TreeGrafter"/>
</dbReference>
<gene>
    <name evidence="3" type="primary">LOC110979362</name>
</gene>
<reference evidence="3" key="1">
    <citation type="submission" date="2025-08" db="UniProtKB">
        <authorList>
            <consortium name="RefSeq"/>
        </authorList>
    </citation>
    <scope>IDENTIFICATION</scope>
</reference>
<dbReference type="OrthoDB" id="5399929at2759"/>
<feature type="compositionally biased region" description="Basic residues" evidence="1">
    <location>
        <begin position="42"/>
        <end position="56"/>
    </location>
</feature>
<feature type="region of interest" description="Disordered" evidence="1">
    <location>
        <begin position="765"/>
        <end position="839"/>
    </location>
</feature>
<feature type="region of interest" description="Disordered" evidence="1">
    <location>
        <begin position="918"/>
        <end position="1018"/>
    </location>
</feature>
<feature type="compositionally biased region" description="Basic and acidic residues" evidence="1">
    <location>
        <begin position="312"/>
        <end position="330"/>
    </location>
</feature>
<dbReference type="PANTHER" id="PTHR22928">
    <property type="entry name" value="TELOMERE-ASSOCIATED PROTEIN RIF1"/>
    <property type="match status" value="1"/>
</dbReference>
<dbReference type="Proteomes" id="UP000694845">
    <property type="component" value="Unplaced"/>
</dbReference>
<keyword evidence="2" id="KW-1185">Reference proteome</keyword>
<protein>
    <submittedName>
        <fullName evidence="3">Telomere-associated protein RIF1-like</fullName>
    </submittedName>
</protein>
<name>A0A8B7YDY7_ACAPL</name>
<feature type="compositionally biased region" description="Low complexity" evidence="1">
    <location>
        <begin position="359"/>
        <end position="370"/>
    </location>
</feature>
<feature type="compositionally biased region" description="Polar residues" evidence="1">
    <location>
        <begin position="196"/>
        <end position="223"/>
    </location>
</feature>
<evidence type="ECO:0000313" key="2">
    <source>
        <dbReference type="Proteomes" id="UP000694845"/>
    </source>
</evidence>
<feature type="region of interest" description="Disordered" evidence="1">
    <location>
        <begin position="416"/>
        <end position="448"/>
    </location>
</feature>
<feature type="compositionally biased region" description="Polar residues" evidence="1">
    <location>
        <begin position="804"/>
        <end position="835"/>
    </location>
</feature>
<feature type="compositionally biased region" description="Polar residues" evidence="1">
    <location>
        <begin position="585"/>
        <end position="605"/>
    </location>
</feature>
<feature type="compositionally biased region" description="Basic residues" evidence="1">
    <location>
        <begin position="111"/>
        <end position="121"/>
    </location>
</feature>
<feature type="compositionally biased region" description="Polar residues" evidence="1">
    <location>
        <begin position="62"/>
        <end position="71"/>
    </location>
</feature>
<feature type="compositionally biased region" description="Basic and acidic residues" evidence="1">
    <location>
        <begin position="930"/>
        <end position="969"/>
    </location>
</feature>
<dbReference type="AlphaFoldDB" id="A0A8B7YDY7"/>
<evidence type="ECO:0000313" key="3">
    <source>
        <dbReference type="RefSeq" id="XP_022090787.1"/>
    </source>
</evidence>
<feature type="compositionally biased region" description="Polar residues" evidence="1">
    <location>
        <begin position="7"/>
        <end position="29"/>
    </location>
</feature>